<organism evidence="2 3">
    <name type="scientific">Meganyctiphanes norvegica</name>
    <name type="common">Northern krill</name>
    <name type="synonym">Thysanopoda norvegica</name>
    <dbReference type="NCBI Taxonomy" id="48144"/>
    <lineage>
        <taxon>Eukaryota</taxon>
        <taxon>Metazoa</taxon>
        <taxon>Ecdysozoa</taxon>
        <taxon>Arthropoda</taxon>
        <taxon>Crustacea</taxon>
        <taxon>Multicrustacea</taxon>
        <taxon>Malacostraca</taxon>
        <taxon>Eumalacostraca</taxon>
        <taxon>Eucarida</taxon>
        <taxon>Euphausiacea</taxon>
        <taxon>Euphausiidae</taxon>
        <taxon>Meganyctiphanes</taxon>
    </lineage>
</organism>
<sequence length="260" mass="29668">MAESTLEEYSSLRDQHLAHFFTRPTVMRHLLHMGLVTRTGDLVPEKQWRRKEALIEAQKREQEQEEHMRRLAEIENKIRKRIRAKVRRKETILGNLRFWEFFQRFQKPPDFSPKSFFLPDTYKPAVMYKNSTLLPKCIVPHSRPSAPSTSLSSLTSSSSSSDLHTSLPLTTLASSPPSTTKSHNYNLVLKSKSSNTCSEDIHFAETNQIPAESLEPSSLEKKCSEINQSANIQIEPRSLELKVNNIKSTDSETIGTASVE</sequence>
<name>A0AAV2Q0J3_MEGNR</name>
<dbReference type="PANTHER" id="PTHR23034:SF2">
    <property type="entry name" value="GLUTAMATE-RICH PROTEIN 3"/>
    <property type="match status" value="1"/>
</dbReference>
<gene>
    <name evidence="2" type="ORF">MNOR_LOCUS6078</name>
</gene>
<dbReference type="AlphaFoldDB" id="A0AAV2Q0J3"/>
<dbReference type="Proteomes" id="UP001497623">
    <property type="component" value="Unassembled WGS sequence"/>
</dbReference>
<dbReference type="PANTHER" id="PTHR23034">
    <property type="entry name" value="GLUTAMATE-RICH PROTEIN 3"/>
    <property type="match status" value="1"/>
</dbReference>
<feature type="non-terminal residue" evidence="2">
    <location>
        <position position="260"/>
    </location>
</feature>
<comment type="caution">
    <text evidence="2">The sequence shown here is derived from an EMBL/GenBank/DDBJ whole genome shotgun (WGS) entry which is preliminary data.</text>
</comment>
<protein>
    <submittedName>
        <fullName evidence="2">Uncharacterized protein</fullName>
    </submittedName>
</protein>
<evidence type="ECO:0000313" key="2">
    <source>
        <dbReference type="EMBL" id="CAL4066992.1"/>
    </source>
</evidence>
<evidence type="ECO:0000256" key="1">
    <source>
        <dbReference type="SAM" id="MobiDB-lite"/>
    </source>
</evidence>
<dbReference type="InterPro" id="IPR027962">
    <property type="entry name" value="ERICH3"/>
</dbReference>
<feature type="region of interest" description="Disordered" evidence="1">
    <location>
        <begin position="145"/>
        <end position="180"/>
    </location>
</feature>
<accession>A0AAV2Q0J3</accession>
<keyword evidence="3" id="KW-1185">Reference proteome</keyword>
<proteinExistence type="predicted"/>
<dbReference type="EMBL" id="CAXKWB010002445">
    <property type="protein sequence ID" value="CAL4066992.1"/>
    <property type="molecule type" value="Genomic_DNA"/>
</dbReference>
<evidence type="ECO:0000313" key="3">
    <source>
        <dbReference type="Proteomes" id="UP001497623"/>
    </source>
</evidence>
<reference evidence="2 3" key="1">
    <citation type="submission" date="2024-05" db="EMBL/GenBank/DDBJ databases">
        <authorList>
            <person name="Wallberg A."/>
        </authorList>
    </citation>
    <scope>NUCLEOTIDE SEQUENCE [LARGE SCALE GENOMIC DNA]</scope>
</reference>